<sequence length="300" mass="33283">MENDSMNVHCGYAAIVGRPNVGKSTLMNRILGQKISITSRKPQTTRHRILGIKSAAGSQAIYVDTPGLHKAGNKALNRYLNQAAGAALKDVDVVLFVVAGTKWTEEDDNVLARLKQAATPVILVVNQVDRLQKEALLPHLHRLSELMAFRSIVPVSAKTGENVEQLEQEVEKLLPQSPPFFPDDQITDRSMRFIAAEIVREKLTRQLGQELPYELTVEIEAYEAEEDLTTIHALIWVARPGQKAIVIGKGGKALKKVGEQARRDLETLLAQKVLLKLWVKIKAGWSADERALRSLGYTDD</sequence>
<feature type="domain" description="Era-type G" evidence="11">
    <location>
        <begin position="9"/>
        <end position="176"/>
    </location>
</feature>
<dbReference type="PROSITE" id="PS50823">
    <property type="entry name" value="KH_TYPE_2"/>
    <property type="match status" value="1"/>
</dbReference>
<reference evidence="12" key="1">
    <citation type="submission" date="2015-10" db="EMBL/GenBank/DDBJ databases">
        <title>Description of Candidatus Tenderia electrophaga gen. nov, sp. nov., an Uncultivated Electroautotroph from a Biocathode Enrichment.</title>
        <authorList>
            <person name="Eddie B.J."/>
            <person name="Malanoski A.P."/>
            <person name="Wang Z."/>
            <person name="Hall R.J."/>
            <person name="Oh S.D."/>
            <person name="Heiner C."/>
            <person name="Lin B."/>
            <person name="Strycharz-Glaven S.M."/>
        </authorList>
    </citation>
    <scope>NUCLEOTIDE SEQUENCE [LARGE SCALE GENOMIC DNA]</scope>
    <source>
        <strain evidence="12">NRL1</strain>
    </source>
</reference>
<dbReference type="PROSITE" id="PS51713">
    <property type="entry name" value="G_ERA"/>
    <property type="match status" value="1"/>
</dbReference>
<dbReference type="HAMAP" id="MF_00367">
    <property type="entry name" value="GTPase_Era"/>
    <property type="match status" value="1"/>
</dbReference>
<dbReference type="FunFam" id="3.30.300.20:FF:000003">
    <property type="entry name" value="GTPase Era"/>
    <property type="match status" value="1"/>
</dbReference>
<keyword evidence="3 7" id="KW-0690">Ribosome biogenesis</keyword>
<keyword evidence="7" id="KW-0699">rRNA-binding</keyword>
<evidence type="ECO:0000256" key="8">
    <source>
        <dbReference type="PROSITE-ProRule" id="PRU01050"/>
    </source>
</evidence>
<dbReference type="InterPro" id="IPR004044">
    <property type="entry name" value="KH_dom_type_2"/>
</dbReference>
<evidence type="ECO:0000256" key="5">
    <source>
        <dbReference type="ARBA" id="ARBA00022884"/>
    </source>
</evidence>
<evidence type="ECO:0000256" key="9">
    <source>
        <dbReference type="RuleBase" id="RU003761"/>
    </source>
</evidence>
<dbReference type="GO" id="GO:0043024">
    <property type="term" value="F:ribosomal small subunit binding"/>
    <property type="evidence" value="ECO:0007669"/>
    <property type="project" value="TreeGrafter"/>
</dbReference>
<feature type="domain" description="KH type-2" evidence="10">
    <location>
        <begin position="207"/>
        <end position="283"/>
    </location>
</feature>
<comment type="subunit">
    <text evidence="7">Monomer.</text>
</comment>
<keyword evidence="5 7" id="KW-0694">RNA-binding</keyword>
<organism evidence="12 13">
    <name type="scientific">Candidatus Tenderia electrophaga</name>
    <dbReference type="NCBI Taxonomy" id="1748243"/>
    <lineage>
        <taxon>Bacteria</taxon>
        <taxon>Pseudomonadati</taxon>
        <taxon>Pseudomonadota</taxon>
        <taxon>Gammaproteobacteria</taxon>
        <taxon>Candidatus Tenderiales</taxon>
        <taxon>Candidatus Tenderiaceae</taxon>
        <taxon>Candidatus Tenderia</taxon>
    </lineage>
</organism>
<dbReference type="InterPro" id="IPR005225">
    <property type="entry name" value="Small_GTP-bd"/>
</dbReference>
<comment type="subcellular location">
    <subcellularLocation>
        <location evidence="7">Cytoplasm</location>
    </subcellularLocation>
    <subcellularLocation>
        <location evidence="7">Cell membrane</location>
        <topology evidence="7">Peripheral membrane protein</topology>
    </subcellularLocation>
</comment>
<feature type="binding site" evidence="7">
    <location>
        <begin position="17"/>
        <end position="24"/>
    </location>
    <ligand>
        <name>GTP</name>
        <dbReference type="ChEBI" id="CHEBI:37565"/>
    </ligand>
</feature>
<dbReference type="EMBL" id="CP013099">
    <property type="protein sequence ID" value="ALP53032.1"/>
    <property type="molecule type" value="Genomic_DNA"/>
</dbReference>
<comment type="function">
    <text evidence="7">An essential GTPase that binds both GDP and GTP, with rapid nucleotide exchange. Plays a role in 16S rRNA processing and 30S ribosomal subunit biogenesis and possibly also in cell cycle regulation and energy metabolism.</text>
</comment>
<dbReference type="InterPro" id="IPR030388">
    <property type="entry name" value="G_ERA_dom"/>
</dbReference>
<dbReference type="NCBIfam" id="TIGR00231">
    <property type="entry name" value="small_GTP"/>
    <property type="match status" value="1"/>
</dbReference>
<dbReference type="GO" id="GO:0005525">
    <property type="term" value="F:GTP binding"/>
    <property type="evidence" value="ECO:0007669"/>
    <property type="project" value="UniProtKB-UniRule"/>
</dbReference>
<dbReference type="Gene3D" id="3.30.300.20">
    <property type="match status" value="1"/>
</dbReference>
<evidence type="ECO:0000259" key="10">
    <source>
        <dbReference type="PROSITE" id="PS50823"/>
    </source>
</evidence>
<dbReference type="PRINTS" id="PR00326">
    <property type="entry name" value="GTP1OBG"/>
</dbReference>
<keyword evidence="7" id="KW-1003">Cell membrane</keyword>
<dbReference type="GO" id="GO:0003924">
    <property type="term" value="F:GTPase activity"/>
    <property type="evidence" value="ECO:0007669"/>
    <property type="project" value="UniProtKB-UniRule"/>
</dbReference>
<dbReference type="InterPro" id="IPR006073">
    <property type="entry name" value="GTP-bd"/>
</dbReference>
<dbReference type="CDD" id="cd22534">
    <property type="entry name" value="KH-II_Era"/>
    <property type="match status" value="1"/>
</dbReference>
<comment type="similarity">
    <text evidence="1 7 8 9">Belongs to the TRAFAC class TrmE-Era-EngA-EngB-Septin-like GTPase superfamily. Era GTPase family.</text>
</comment>
<dbReference type="GO" id="GO:0005886">
    <property type="term" value="C:plasma membrane"/>
    <property type="evidence" value="ECO:0007669"/>
    <property type="project" value="UniProtKB-SubCell"/>
</dbReference>
<dbReference type="NCBIfam" id="TIGR00436">
    <property type="entry name" value="era"/>
    <property type="match status" value="1"/>
</dbReference>
<dbReference type="GO" id="GO:0005829">
    <property type="term" value="C:cytosol"/>
    <property type="evidence" value="ECO:0007669"/>
    <property type="project" value="TreeGrafter"/>
</dbReference>
<evidence type="ECO:0000256" key="6">
    <source>
        <dbReference type="ARBA" id="ARBA00023134"/>
    </source>
</evidence>
<evidence type="ECO:0000259" key="11">
    <source>
        <dbReference type="PROSITE" id="PS51713"/>
    </source>
</evidence>
<comment type="caution">
    <text evidence="7 8">Lacks conserved residue(s) required for the propagation of feature annotation.</text>
</comment>
<dbReference type="GO" id="GO:0000028">
    <property type="term" value="P:ribosomal small subunit assembly"/>
    <property type="evidence" value="ECO:0007669"/>
    <property type="project" value="TreeGrafter"/>
</dbReference>
<dbReference type="InterPro" id="IPR027417">
    <property type="entry name" value="P-loop_NTPase"/>
</dbReference>
<dbReference type="PANTHER" id="PTHR42698">
    <property type="entry name" value="GTPASE ERA"/>
    <property type="match status" value="1"/>
</dbReference>
<dbReference type="CDD" id="cd04163">
    <property type="entry name" value="Era"/>
    <property type="match status" value="1"/>
</dbReference>
<dbReference type="InterPro" id="IPR015946">
    <property type="entry name" value="KH_dom-like_a/b"/>
</dbReference>
<evidence type="ECO:0000256" key="3">
    <source>
        <dbReference type="ARBA" id="ARBA00022517"/>
    </source>
</evidence>
<keyword evidence="7" id="KW-0963">Cytoplasm</keyword>
<dbReference type="Gene3D" id="3.40.50.300">
    <property type="entry name" value="P-loop containing nucleotide triphosphate hydrolases"/>
    <property type="match status" value="1"/>
</dbReference>
<dbReference type="SUPFAM" id="SSF54814">
    <property type="entry name" value="Prokaryotic type KH domain (KH-domain type II)"/>
    <property type="match status" value="1"/>
</dbReference>
<keyword evidence="6 7" id="KW-0342">GTP-binding</keyword>
<dbReference type="InterPro" id="IPR005662">
    <property type="entry name" value="GTPase_Era-like"/>
</dbReference>
<evidence type="ECO:0000256" key="7">
    <source>
        <dbReference type="HAMAP-Rule" id="MF_00367"/>
    </source>
</evidence>
<accession>A0A0S2TD11</accession>
<evidence type="ECO:0000313" key="12">
    <source>
        <dbReference type="EMBL" id="ALP53032.1"/>
    </source>
</evidence>
<gene>
    <name evidence="7" type="primary">era</name>
    <name evidence="12" type="ORF">Tel_07605</name>
</gene>
<dbReference type="Pfam" id="PF07650">
    <property type="entry name" value="KH_2"/>
    <property type="match status" value="1"/>
</dbReference>
<dbReference type="InterPro" id="IPR009019">
    <property type="entry name" value="KH_sf_prok-type"/>
</dbReference>
<dbReference type="SUPFAM" id="SSF52540">
    <property type="entry name" value="P-loop containing nucleoside triphosphate hydrolases"/>
    <property type="match status" value="1"/>
</dbReference>
<keyword evidence="13" id="KW-1185">Reference proteome</keyword>
<dbReference type="GO" id="GO:0070181">
    <property type="term" value="F:small ribosomal subunit rRNA binding"/>
    <property type="evidence" value="ECO:0007669"/>
    <property type="project" value="UniProtKB-UniRule"/>
</dbReference>
<evidence type="ECO:0000313" key="13">
    <source>
        <dbReference type="Proteomes" id="UP000055136"/>
    </source>
</evidence>
<dbReference type="STRING" id="1748243.Tel_07605"/>
<keyword evidence="4 7" id="KW-0547">Nucleotide-binding</keyword>
<name>A0A0S2TD11_9GAMM</name>
<evidence type="ECO:0000256" key="1">
    <source>
        <dbReference type="ARBA" id="ARBA00007921"/>
    </source>
</evidence>
<dbReference type="KEGG" id="tee:Tel_07605"/>
<dbReference type="AlphaFoldDB" id="A0A0S2TD11"/>
<evidence type="ECO:0000256" key="2">
    <source>
        <dbReference type="ARBA" id="ARBA00020484"/>
    </source>
</evidence>
<proteinExistence type="inferred from homology"/>
<dbReference type="PANTHER" id="PTHR42698:SF1">
    <property type="entry name" value="GTPASE ERA, MITOCHONDRIAL"/>
    <property type="match status" value="1"/>
</dbReference>
<dbReference type="NCBIfam" id="NF000908">
    <property type="entry name" value="PRK00089.1"/>
    <property type="match status" value="1"/>
</dbReference>
<dbReference type="FunFam" id="3.40.50.300:FF:000094">
    <property type="entry name" value="GTPase Era"/>
    <property type="match status" value="1"/>
</dbReference>
<dbReference type="Proteomes" id="UP000055136">
    <property type="component" value="Chromosome"/>
</dbReference>
<dbReference type="Pfam" id="PF01926">
    <property type="entry name" value="MMR_HSR1"/>
    <property type="match status" value="1"/>
</dbReference>
<evidence type="ECO:0000256" key="4">
    <source>
        <dbReference type="ARBA" id="ARBA00022741"/>
    </source>
</evidence>
<feature type="binding site" evidence="7">
    <location>
        <begin position="64"/>
        <end position="68"/>
    </location>
    <ligand>
        <name>GTP</name>
        <dbReference type="ChEBI" id="CHEBI:37565"/>
    </ligand>
</feature>
<protein>
    <recommendedName>
        <fullName evidence="2 7">GTPase Era</fullName>
    </recommendedName>
</protein>
<keyword evidence="7" id="KW-0472">Membrane</keyword>